<dbReference type="EMBL" id="MBEW02000014">
    <property type="protein sequence ID" value="RDY21015.1"/>
    <property type="molecule type" value="Genomic_DNA"/>
</dbReference>
<feature type="region of interest" description="Disordered" evidence="1">
    <location>
        <begin position="23"/>
        <end position="45"/>
    </location>
</feature>
<evidence type="ECO:0000259" key="3">
    <source>
        <dbReference type="Pfam" id="PF09084"/>
    </source>
</evidence>
<proteinExistence type="predicted"/>
<evidence type="ECO:0000313" key="5">
    <source>
        <dbReference type="Proteomes" id="UP000093352"/>
    </source>
</evidence>
<dbReference type="RefSeq" id="WP_068912850.1">
    <property type="nucleotide sequence ID" value="NZ_MBEW02000014.1"/>
</dbReference>
<dbReference type="Pfam" id="PF09084">
    <property type="entry name" value="NMT1"/>
    <property type="match status" value="1"/>
</dbReference>
<evidence type="ECO:0000313" key="4">
    <source>
        <dbReference type="EMBL" id="RDY21015.1"/>
    </source>
</evidence>
<dbReference type="PIRSF" id="PIRSF027386">
    <property type="entry name" value="UCP027386_ABC_sbc_TM0202"/>
    <property type="match status" value="1"/>
</dbReference>
<evidence type="ECO:0000256" key="1">
    <source>
        <dbReference type="SAM" id="MobiDB-lite"/>
    </source>
</evidence>
<keyword evidence="5" id="KW-1185">Reference proteome</keyword>
<evidence type="ECO:0000256" key="2">
    <source>
        <dbReference type="SAM" id="SignalP"/>
    </source>
</evidence>
<dbReference type="SUPFAM" id="SSF53850">
    <property type="entry name" value="Periplasmic binding protein-like II"/>
    <property type="match status" value="1"/>
</dbReference>
<comment type="caution">
    <text evidence="4">The sequence shown here is derived from an EMBL/GenBank/DDBJ whole genome shotgun (WGS) entry which is preliminary data.</text>
</comment>
<dbReference type="PANTHER" id="PTHR30024:SF46">
    <property type="entry name" value="ABC TRANSPORTER, SUBSTRATE-BINDING LIPOPROTEIN"/>
    <property type="match status" value="1"/>
</dbReference>
<name>A0A371IKK0_9FIRM</name>
<protein>
    <submittedName>
        <fullName evidence="4">ABC transporter substrate-binding protein</fullName>
    </submittedName>
</protein>
<dbReference type="Gene3D" id="3.40.190.10">
    <property type="entry name" value="Periplasmic binding protein-like II"/>
    <property type="match status" value="2"/>
</dbReference>
<keyword evidence="2" id="KW-0732">Signal</keyword>
<gene>
    <name evidence="4" type="ORF">BBG48_006970</name>
</gene>
<feature type="domain" description="SsuA/THI5-like" evidence="3">
    <location>
        <begin position="127"/>
        <end position="279"/>
    </location>
</feature>
<feature type="signal peptide" evidence="2">
    <location>
        <begin position="1"/>
        <end position="20"/>
    </location>
</feature>
<dbReference type="PROSITE" id="PS51257">
    <property type="entry name" value="PROKAR_LIPOPROTEIN"/>
    <property type="match status" value="1"/>
</dbReference>
<accession>A0A371IKK0</accession>
<organism evidence="4 5">
    <name type="scientific">Criibacterium bergeronii</name>
    <dbReference type="NCBI Taxonomy" id="1871336"/>
    <lineage>
        <taxon>Bacteria</taxon>
        <taxon>Bacillati</taxon>
        <taxon>Bacillota</taxon>
        <taxon>Clostridia</taxon>
        <taxon>Peptostreptococcales</taxon>
        <taxon>Filifactoraceae</taxon>
        <taxon>Criibacterium</taxon>
    </lineage>
</organism>
<reference evidence="4 5" key="1">
    <citation type="journal article" date="2016" name="Genome Announc.">
        <title>Draft Genome Sequence of Criibacterium bergeronii gen. nov., sp. nov., Strain CCRI-22567T, Isolated from a Vaginal Sample from a Woman with Bacterial Vaginosis.</title>
        <authorList>
            <person name="Maheux A.F."/>
            <person name="Berube E."/>
            <person name="Boudreau D.K."/>
            <person name="Raymond F."/>
            <person name="Corbeil J."/>
            <person name="Roy P.H."/>
            <person name="Boissinot M."/>
            <person name="Omar R.F."/>
        </authorList>
    </citation>
    <scope>NUCLEOTIDE SEQUENCE [LARGE SCALE GENOMIC DNA]</scope>
    <source>
        <strain evidence="4 5">CCRI-22567</strain>
    </source>
</reference>
<dbReference type="InterPro" id="IPR027024">
    <property type="entry name" value="UCP027386_ABC_sbc_TM0202"/>
</dbReference>
<dbReference type="InterPro" id="IPR015168">
    <property type="entry name" value="SsuA/THI5"/>
</dbReference>
<dbReference type="Proteomes" id="UP000093352">
    <property type="component" value="Unassembled WGS sequence"/>
</dbReference>
<dbReference type="STRING" id="1871336.BBG48_09240"/>
<feature type="chain" id="PRO_5039224305" evidence="2">
    <location>
        <begin position="21"/>
        <end position="344"/>
    </location>
</feature>
<dbReference type="AlphaFoldDB" id="A0A371IKK0"/>
<feature type="compositionally biased region" description="Basic and acidic residues" evidence="1">
    <location>
        <begin position="26"/>
        <end position="45"/>
    </location>
</feature>
<dbReference type="PANTHER" id="PTHR30024">
    <property type="entry name" value="ALIPHATIC SULFONATES-BINDING PROTEIN-RELATED"/>
    <property type="match status" value="1"/>
</dbReference>
<sequence>MKKILSLMFALMLVLAGCGAQGTTSTDKKGEFANPEHTKDEPQVVEKEQTPVSFKVIAPAGMPALSMVRLFVDKPEIKNATISYETVDSADVLAASLIKHEADVAIVPTNLAATLYAKGAGYKVAGSSVWGILYIASTEDIKSLEDLKGKTISLWGKGLTPDAMLRFVLTENGIDPEKDVKLEYFSTVEELATNYLAGKSTVSMIPQPVLTNVLMKSEKSKVAINLQDEWKKITKLDKYPQTSLIISDKLAASNPVVVRDFLYAYDDAVDWVNQNPAEAGKYYESLGIGLKAPIIEKAIPQSNLDFVFVNDDKDSINKYLEVLYKFNPKLTGEKEIDDGLYSKI</sequence>